<dbReference type="OrthoDB" id="9806546at2"/>
<dbReference type="EMBL" id="FQVH01000008">
    <property type="protein sequence ID" value="SHE93374.1"/>
    <property type="molecule type" value="Genomic_DNA"/>
</dbReference>
<dbReference type="PIRSF" id="PIRSF006205">
    <property type="entry name" value="Dxp_reductismrs"/>
    <property type="match status" value="1"/>
</dbReference>
<keyword evidence="3 9" id="KW-0479">Metal-binding</keyword>
<evidence type="ECO:0000256" key="8">
    <source>
        <dbReference type="ARBA" id="ARBA00048543"/>
    </source>
</evidence>
<dbReference type="SUPFAM" id="SSF69055">
    <property type="entry name" value="1-deoxy-D-xylulose-5-phosphate reductoisomerase, C-terminal domain"/>
    <property type="match status" value="1"/>
</dbReference>
<feature type="binding site" evidence="9">
    <location>
        <position position="146"/>
    </location>
    <ligand>
        <name>1-deoxy-D-xylulose 5-phosphate</name>
        <dbReference type="ChEBI" id="CHEBI:57792"/>
    </ligand>
</feature>
<dbReference type="NCBIfam" id="NF009114">
    <property type="entry name" value="PRK12464.1"/>
    <property type="match status" value="1"/>
</dbReference>
<comment type="function">
    <text evidence="9">Catalyzes the NADPH-dependent rearrangement and reduction of 1-deoxy-D-xylulose-5-phosphate (DXP) to 2-C-methyl-D-erythritol 4-phosphate (MEP).</text>
</comment>
<feature type="binding site" evidence="9">
    <location>
        <position position="208"/>
    </location>
    <ligand>
        <name>1-deoxy-D-xylulose 5-phosphate</name>
        <dbReference type="ChEBI" id="CHEBI:57792"/>
    </ligand>
</feature>
<dbReference type="Gene3D" id="3.40.50.720">
    <property type="entry name" value="NAD(P)-binding Rossmann-like Domain"/>
    <property type="match status" value="1"/>
</dbReference>
<dbReference type="InterPro" id="IPR013644">
    <property type="entry name" value="DXP_reductoisomerase_C"/>
</dbReference>
<keyword evidence="14" id="KW-1185">Reference proteome</keyword>
<evidence type="ECO:0000256" key="3">
    <source>
        <dbReference type="ARBA" id="ARBA00022723"/>
    </source>
</evidence>
<feature type="binding site" evidence="9">
    <location>
        <position position="214"/>
    </location>
    <ligand>
        <name>1-deoxy-D-xylulose 5-phosphate</name>
        <dbReference type="ChEBI" id="CHEBI:57792"/>
    </ligand>
</feature>
<keyword evidence="7 9" id="KW-0414">Isoprene biosynthesis</keyword>
<dbReference type="InterPro" id="IPR003821">
    <property type="entry name" value="DXP_reductoisomerase"/>
</dbReference>
<evidence type="ECO:0000256" key="7">
    <source>
        <dbReference type="ARBA" id="ARBA00023229"/>
    </source>
</evidence>
<comment type="similarity">
    <text evidence="2 9">Belongs to the DXR family.</text>
</comment>
<dbReference type="PANTHER" id="PTHR30525">
    <property type="entry name" value="1-DEOXY-D-XYLULOSE 5-PHOSPHATE REDUCTOISOMERASE"/>
    <property type="match status" value="1"/>
</dbReference>
<feature type="binding site" evidence="9">
    <location>
        <position position="172"/>
    </location>
    <ligand>
        <name>1-deoxy-D-xylulose 5-phosphate</name>
        <dbReference type="ChEBI" id="CHEBI:57792"/>
    </ligand>
</feature>
<gene>
    <name evidence="9" type="primary">dxr</name>
    <name evidence="13" type="ORF">SAMN02746089_01027</name>
</gene>
<dbReference type="STRING" id="1121256.SAMN02746089_01027"/>
<dbReference type="FunFam" id="3.40.50.720:FF:000045">
    <property type="entry name" value="1-deoxy-D-xylulose 5-phosphate reductoisomerase"/>
    <property type="match status" value="1"/>
</dbReference>
<feature type="binding site" evidence="9">
    <location>
        <position position="217"/>
    </location>
    <ligand>
        <name>Mn(2+)</name>
        <dbReference type="ChEBI" id="CHEBI:29035"/>
    </ligand>
</feature>
<dbReference type="UniPathway" id="UPA00056">
    <property type="reaction ID" value="UER00092"/>
</dbReference>
<dbReference type="NCBIfam" id="TIGR00243">
    <property type="entry name" value="Dxr"/>
    <property type="match status" value="1"/>
</dbReference>
<dbReference type="Gene3D" id="1.10.1740.10">
    <property type="match status" value="1"/>
</dbReference>
<feature type="domain" description="DXP reductoisomerase C-terminal" evidence="12">
    <location>
        <begin position="257"/>
        <end position="372"/>
    </location>
</feature>
<feature type="binding site" evidence="9">
    <location>
        <position position="195"/>
    </location>
    <ligand>
        <name>1-deoxy-D-xylulose 5-phosphate</name>
        <dbReference type="ChEBI" id="CHEBI:57792"/>
    </ligand>
</feature>
<evidence type="ECO:0000256" key="4">
    <source>
        <dbReference type="ARBA" id="ARBA00022857"/>
    </source>
</evidence>
<evidence type="ECO:0000259" key="10">
    <source>
        <dbReference type="Pfam" id="PF02670"/>
    </source>
</evidence>
<keyword evidence="13" id="KW-0413">Isomerase</keyword>
<evidence type="ECO:0000259" key="11">
    <source>
        <dbReference type="Pfam" id="PF08436"/>
    </source>
</evidence>
<feature type="binding site" evidence="9">
    <location>
        <position position="201"/>
    </location>
    <ligand>
        <name>NADPH</name>
        <dbReference type="ChEBI" id="CHEBI:57783"/>
    </ligand>
</feature>
<evidence type="ECO:0000256" key="5">
    <source>
        <dbReference type="ARBA" id="ARBA00023002"/>
    </source>
</evidence>
<feature type="binding site" evidence="9">
    <location>
        <position position="10"/>
    </location>
    <ligand>
        <name>NADPH</name>
        <dbReference type="ChEBI" id="CHEBI:57783"/>
    </ligand>
</feature>
<dbReference type="Pfam" id="PF08436">
    <property type="entry name" value="DXP_redisom_C"/>
    <property type="match status" value="1"/>
</dbReference>
<evidence type="ECO:0000313" key="13">
    <source>
        <dbReference type="EMBL" id="SHE93374.1"/>
    </source>
</evidence>
<sequence>MKRILLLGSTGSIGTQALDVIRKHPDLFKVVGLAAYSNGELLARQANEFRPSMIALTKGIHDLKDMVKYPCEVITGEDAAVRLVESCDADIVLNAIVGVAGLLPTISTIKGGTTLALANKESMVTAGEIIVNLTREKGVDILPVDSEHSAIFQCLQKKGAQKEIRKIILTASGGPFRDYSCDMLKDVTAEQALKHPTWSMGKKITVDSATLMNKGFEVIEAHWFFGVKYRDIEVVIHPESIVHSMVEFVDGAVLAQMGVPDMRLPIQYALSYPERIEGLTERLNLYGLSLTFREPDTRTFRCLKLAYDAAIAGGTYPAVLNAANEICVELFLKGMIKFLDIPLLIEKALDGHKPIYNPTIEDIIYVDSQTRDAVKKMVVN</sequence>
<proteinExistence type="inferred from homology"/>
<feature type="binding site" evidence="9">
    <location>
        <position position="121"/>
    </location>
    <ligand>
        <name>NADPH</name>
        <dbReference type="ChEBI" id="CHEBI:57783"/>
    </ligand>
</feature>
<accession>A0A1M4XIJ1</accession>
<dbReference type="InterPro" id="IPR026877">
    <property type="entry name" value="DXPR_C"/>
</dbReference>
<feature type="binding site" evidence="9">
    <location>
        <position position="217"/>
    </location>
    <ligand>
        <name>1-deoxy-D-xylulose 5-phosphate</name>
        <dbReference type="ChEBI" id="CHEBI:57792"/>
    </ligand>
</feature>
<feature type="domain" description="1-deoxy-D-xylulose 5-phosphate reductoisomerase C-terminal" evidence="11">
    <location>
        <begin position="141"/>
        <end position="225"/>
    </location>
</feature>
<dbReference type="InterPro" id="IPR036169">
    <property type="entry name" value="DXPR_C_sf"/>
</dbReference>
<evidence type="ECO:0000313" key="14">
    <source>
        <dbReference type="Proteomes" id="UP000184088"/>
    </source>
</evidence>
<dbReference type="EC" id="1.1.1.267" evidence="9"/>
<comment type="pathway">
    <text evidence="1 9">Isoprenoid biosynthesis; isopentenyl diphosphate biosynthesis via DXP pathway; isopentenyl diphosphate from 1-deoxy-D-xylulose 5-phosphate: step 1/6.</text>
</comment>
<feature type="binding site" evidence="9">
    <location>
        <position position="12"/>
    </location>
    <ligand>
        <name>NADPH</name>
        <dbReference type="ChEBI" id="CHEBI:57783"/>
    </ligand>
</feature>
<dbReference type="PANTHER" id="PTHR30525:SF0">
    <property type="entry name" value="1-DEOXY-D-XYLULOSE 5-PHOSPHATE REDUCTOISOMERASE, CHLOROPLASTIC"/>
    <property type="match status" value="1"/>
</dbReference>
<dbReference type="GO" id="GO:0051484">
    <property type="term" value="P:isopentenyl diphosphate biosynthetic process, methylerythritol 4-phosphate pathway involved in terpenoid biosynthetic process"/>
    <property type="evidence" value="ECO:0007669"/>
    <property type="project" value="UniProtKB-ARBA"/>
</dbReference>
<organism evidence="13 14">
    <name type="scientific">Caldanaerobius fijiensis DSM 17918</name>
    <dbReference type="NCBI Taxonomy" id="1121256"/>
    <lineage>
        <taxon>Bacteria</taxon>
        <taxon>Bacillati</taxon>
        <taxon>Bacillota</taxon>
        <taxon>Clostridia</taxon>
        <taxon>Thermoanaerobacterales</taxon>
        <taxon>Thermoanaerobacteraceae</taxon>
        <taxon>Caldanaerobius</taxon>
    </lineage>
</organism>
<dbReference type="SUPFAM" id="SSF51735">
    <property type="entry name" value="NAD(P)-binding Rossmann-fold domains"/>
    <property type="match status" value="1"/>
</dbReference>
<dbReference type="RefSeq" id="WP_084110921.1">
    <property type="nucleotide sequence ID" value="NZ_FQVH01000008.1"/>
</dbReference>
<feature type="binding site" evidence="9">
    <location>
        <position position="119"/>
    </location>
    <ligand>
        <name>NADPH</name>
        <dbReference type="ChEBI" id="CHEBI:57783"/>
    </ligand>
</feature>
<dbReference type="GO" id="GO:0030145">
    <property type="term" value="F:manganese ion binding"/>
    <property type="evidence" value="ECO:0007669"/>
    <property type="project" value="TreeGrafter"/>
</dbReference>
<evidence type="ECO:0000256" key="6">
    <source>
        <dbReference type="ARBA" id="ARBA00023211"/>
    </source>
</evidence>
<comment type="cofactor">
    <cofactor evidence="9">
        <name>Mg(2+)</name>
        <dbReference type="ChEBI" id="CHEBI:18420"/>
    </cofactor>
    <cofactor evidence="9">
        <name>Mn(2+)</name>
        <dbReference type="ChEBI" id="CHEBI:29035"/>
    </cofactor>
</comment>
<dbReference type="GO" id="GO:0016853">
    <property type="term" value="F:isomerase activity"/>
    <property type="evidence" value="ECO:0007669"/>
    <property type="project" value="UniProtKB-KW"/>
</dbReference>
<dbReference type="InterPro" id="IPR036291">
    <property type="entry name" value="NAD(P)-bd_dom_sf"/>
</dbReference>
<protein>
    <recommendedName>
        <fullName evidence="9">1-deoxy-D-xylulose 5-phosphate reductoisomerase</fullName>
        <shortName evidence="9">DXP reductoisomerase</shortName>
        <ecNumber evidence="9">1.1.1.267</ecNumber>
    </recommendedName>
    <alternativeName>
        <fullName evidence="9">1-deoxyxylulose-5-phosphate reductoisomerase</fullName>
    </alternativeName>
    <alternativeName>
        <fullName evidence="9">2-C-methyl-D-erythritol 4-phosphate synthase</fullName>
    </alternativeName>
</protein>
<evidence type="ECO:0000256" key="1">
    <source>
        <dbReference type="ARBA" id="ARBA00005094"/>
    </source>
</evidence>
<dbReference type="GO" id="GO:0070402">
    <property type="term" value="F:NADPH binding"/>
    <property type="evidence" value="ECO:0007669"/>
    <property type="project" value="InterPro"/>
</dbReference>
<dbReference type="AlphaFoldDB" id="A0A1M4XIJ1"/>
<dbReference type="Pfam" id="PF13288">
    <property type="entry name" value="DXPR_C"/>
    <property type="match status" value="1"/>
</dbReference>
<name>A0A1M4XIJ1_9THEO</name>
<evidence type="ECO:0000259" key="12">
    <source>
        <dbReference type="Pfam" id="PF13288"/>
    </source>
</evidence>
<dbReference type="GO" id="GO:0030604">
    <property type="term" value="F:1-deoxy-D-xylulose-5-phosphate reductoisomerase activity"/>
    <property type="evidence" value="ECO:0007669"/>
    <property type="project" value="UniProtKB-UniRule"/>
</dbReference>
<dbReference type="SUPFAM" id="SSF55347">
    <property type="entry name" value="Glyceraldehyde-3-phosphate dehydrogenase-like, C-terminal domain"/>
    <property type="match status" value="1"/>
</dbReference>
<dbReference type="InterPro" id="IPR013512">
    <property type="entry name" value="DXP_reductoisomerase_N"/>
</dbReference>
<dbReference type="HAMAP" id="MF_00183">
    <property type="entry name" value="DXP_reductoisom"/>
    <property type="match status" value="1"/>
</dbReference>
<feature type="binding site" evidence="9">
    <location>
        <position position="213"/>
    </location>
    <ligand>
        <name>1-deoxy-D-xylulose 5-phosphate</name>
        <dbReference type="ChEBI" id="CHEBI:57792"/>
    </ligand>
</feature>
<evidence type="ECO:0000256" key="2">
    <source>
        <dbReference type="ARBA" id="ARBA00006825"/>
    </source>
</evidence>
<feature type="binding site" evidence="9">
    <location>
        <position position="120"/>
    </location>
    <ligand>
        <name>1-deoxy-D-xylulose 5-phosphate</name>
        <dbReference type="ChEBI" id="CHEBI:57792"/>
    </ligand>
</feature>
<evidence type="ECO:0000256" key="9">
    <source>
        <dbReference type="HAMAP-Rule" id="MF_00183"/>
    </source>
</evidence>
<feature type="binding site" evidence="9">
    <location>
        <position position="11"/>
    </location>
    <ligand>
        <name>NADPH</name>
        <dbReference type="ChEBI" id="CHEBI:57783"/>
    </ligand>
</feature>
<feature type="binding site" evidence="9">
    <location>
        <position position="38"/>
    </location>
    <ligand>
        <name>NADPH</name>
        <dbReference type="ChEBI" id="CHEBI:57783"/>
    </ligand>
</feature>
<feature type="binding site" evidence="9">
    <location>
        <position position="13"/>
    </location>
    <ligand>
        <name>NADPH</name>
        <dbReference type="ChEBI" id="CHEBI:57783"/>
    </ligand>
</feature>
<keyword evidence="5 9" id="KW-0560">Oxidoreductase</keyword>
<feature type="binding site" evidence="9">
    <location>
        <position position="147"/>
    </location>
    <ligand>
        <name>Mn(2+)</name>
        <dbReference type="ChEBI" id="CHEBI:29035"/>
    </ligand>
</feature>
<dbReference type="Pfam" id="PF02670">
    <property type="entry name" value="DXP_reductoisom"/>
    <property type="match status" value="1"/>
</dbReference>
<keyword evidence="4 9" id="KW-0521">NADP</keyword>
<keyword evidence="9" id="KW-0460">Magnesium</keyword>
<comment type="caution">
    <text evidence="9">Lacks conserved residue(s) required for the propagation of feature annotation.</text>
</comment>
<feature type="binding site" evidence="9">
    <location>
        <position position="145"/>
    </location>
    <ligand>
        <name>Mn(2+)</name>
        <dbReference type="ChEBI" id="CHEBI:29035"/>
    </ligand>
</feature>
<feature type="domain" description="1-deoxy-D-xylulose 5-phosphate reductoisomerase N-terminal" evidence="10">
    <location>
        <begin position="4"/>
        <end position="127"/>
    </location>
</feature>
<reference evidence="13 14" key="1">
    <citation type="submission" date="2016-11" db="EMBL/GenBank/DDBJ databases">
        <authorList>
            <person name="Jaros S."/>
            <person name="Januszkiewicz K."/>
            <person name="Wedrychowicz H."/>
        </authorList>
    </citation>
    <scope>NUCLEOTIDE SEQUENCE [LARGE SCALE GENOMIC DNA]</scope>
    <source>
        <strain evidence="13 14">DSM 17918</strain>
    </source>
</reference>
<keyword evidence="6 9" id="KW-0464">Manganese</keyword>
<comment type="catalytic activity">
    <reaction evidence="8">
        <text>2-C-methyl-D-erythritol 4-phosphate + NADP(+) = 1-deoxy-D-xylulose 5-phosphate + NADPH + H(+)</text>
        <dbReference type="Rhea" id="RHEA:13717"/>
        <dbReference type="ChEBI" id="CHEBI:15378"/>
        <dbReference type="ChEBI" id="CHEBI:57783"/>
        <dbReference type="ChEBI" id="CHEBI:57792"/>
        <dbReference type="ChEBI" id="CHEBI:58262"/>
        <dbReference type="ChEBI" id="CHEBI:58349"/>
        <dbReference type="EC" id="1.1.1.267"/>
    </reaction>
    <physiologicalReaction direction="right-to-left" evidence="8">
        <dbReference type="Rhea" id="RHEA:13719"/>
    </physiologicalReaction>
</comment>
<dbReference type="Proteomes" id="UP000184088">
    <property type="component" value="Unassembled WGS sequence"/>
</dbReference>
<feature type="binding site" evidence="9">
    <location>
        <position position="147"/>
    </location>
    <ligand>
        <name>1-deoxy-D-xylulose 5-phosphate</name>
        <dbReference type="ChEBI" id="CHEBI:57792"/>
    </ligand>
</feature>